<reference evidence="3" key="1">
    <citation type="submission" date="2016-11" db="EMBL/GenBank/DDBJ databases">
        <authorList>
            <person name="Shneider M.M."/>
            <person name="Miroshnikov K.A."/>
            <person name="Korzhenkov A.A."/>
            <person name="Samarov N.I."/>
            <person name="Toshchakov S.V."/>
            <person name="Leiman P.G."/>
        </authorList>
    </citation>
    <scope>NUCLEOTIDE SEQUENCE [LARGE SCALE GENOMIC DNA]</scope>
</reference>
<dbReference type="EMBL" id="KY073228">
    <property type="protein sequence ID" value="APD19561.1"/>
    <property type="molecule type" value="Genomic_DNA"/>
</dbReference>
<accession>A0A1J0MEV4</accession>
<organism evidence="2 3">
    <name type="scientific">Pseudomonas phage Zigelbrucke</name>
    <dbReference type="NCBI Taxonomy" id="1916099"/>
    <lineage>
        <taxon>Viruses</taxon>
        <taxon>Duplodnaviria</taxon>
        <taxon>Heunggongvirae</taxon>
        <taxon>Uroviricota</taxon>
        <taxon>Caudoviricetes</taxon>
        <taxon>Vandenendeviridae</taxon>
        <taxon>Skurskavirinae</taxon>
        <taxon>Pakpunavirus</taxon>
        <taxon>Pakpunavirus zigelbrucke</taxon>
    </lineage>
</organism>
<sequence>MSNDIIDVHAGQPISLVQRSKNPINIQYWDADTIPYGTVLVVTEERGDIRKGELVVRLASSADDEHSVRVCRFSDFFLLMERGYDAASLGDVKQAYDVLFEDHPVTTFVNWDRAQPLTNSERYYGDFLIGGDPKGMPLFNMAVLKNVLSPYTADDEELSAMSGNPETVEHKEVDELSERDEALAEVDRLNEELVALGKKVVFANLEDYLGKENYATLEAMANHKEAVGSGGSSSYYTVKVNNPTTKANMPYFAECNDIIEALDMRFGQGNMFKALWRAAAAQNLGKLKAGNDVIRDYEKVIFFAQLEIGSRQHVQSVVAGCGSTEPRQAEGR</sequence>
<keyword evidence="1" id="KW-0175">Coiled coil</keyword>
<evidence type="ECO:0000256" key="1">
    <source>
        <dbReference type="SAM" id="Coils"/>
    </source>
</evidence>
<evidence type="ECO:0008006" key="4">
    <source>
        <dbReference type="Google" id="ProtNLM"/>
    </source>
</evidence>
<evidence type="ECO:0000313" key="2">
    <source>
        <dbReference type="EMBL" id="APD19561.1"/>
    </source>
</evidence>
<proteinExistence type="predicted"/>
<protein>
    <recommendedName>
        <fullName evidence="4">3'-phosphatase, 5'-polynucleotide kinase</fullName>
    </recommendedName>
</protein>
<feature type="coiled-coil region" evidence="1">
    <location>
        <begin position="172"/>
        <end position="199"/>
    </location>
</feature>
<dbReference type="Proteomes" id="UP000225451">
    <property type="component" value="Segment"/>
</dbReference>
<evidence type="ECO:0000313" key="3">
    <source>
        <dbReference type="Proteomes" id="UP000225451"/>
    </source>
</evidence>
<gene>
    <name evidence="2" type="ORF">Zigelbrucke_121</name>
</gene>
<name>A0A1J0MEV4_9CAUD</name>
<keyword evidence="3" id="KW-1185">Reference proteome</keyword>